<feature type="region of interest" description="Disordered" evidence="1">
    <location>
        <begin position="25"/>
        <end position="92"/>
    </location>
</feature>
<evidence type="ECO:0000313" key="3">
    <source>
        <dbReference type="Proteomes" id="UP000636709"/>
    </source>
</evidence>
<evidence type="ECO:0008006" key="4">
    <source>
        <dbReference type="Google" id="ProtNLM"/>
    </source>
</evidence>
<name>A0A835EMS4_9POAL</name>
<proteinExistence type="predicted"/>
<dbReference type="GO" id="GO:0042797">
    <property type="term" value="P:tRNA transcription by RNA polymerase III"/>
    <property type="evidence" value="ECO:0007669"/>
    <property type="project" value="TreeGrafter"/>
</dbReference>
<reference evidence="2" key="1">
    <citation type="submission" date="2020-07" db="EMBL/GenBank/DDBJ databases">
        <title>Genome sequence and genetic diversity analysis of an under-domesticated orphan crop, white fonio (Digitaria exilis).</title>
        <authorList>
            <person name="Bennetzen J.L."/>
            <person name="Chen S."/>
            <person name="Ma X."/>
            <person name="Wang X."/>
            <person name="Yssel A.E.J."/>
            <person name="Chaluvadi S.R."/>
            <person name="Johnson M."/>
            <person name="Gangashetty P."/>
            <person name="Hamidou F."/>
            <person name="Sanogo M.D."/>
            <person name="Zwaenepoel A."/>
            <person name="Wallace J."/>
            <person name="Van De Peer Y."/>
            <person name="Van Deynze A."/>
        </authorList>
    </citation>
    <scope>NUCLEOTIDE SEQUENCE</scope>
    <source>
        <tissue evidence="2">Leaves</tissue>
    </source>
</reference>
<dbReference type="InterPro" id="IPR006886">
    <property type="entry name" value="RNA_pol_III_Rpc5"/>
</dbReference>
<gene>
    <name evidence="2" type="ORF">HU200_033632</name>
</gene>
<evidence type="ECO:0000256" key="1">
    <source>
        <dbReference type="SAM" id="MobiDB-lite"/>
    </source>
</evidence>
<accession>A0A835EMS4</accession>
<dbReference type="Pfam" id="PF04801">
    <property type="entry name" value="RPC5"/>
    <property type="match status" value="1"/>
</dbReference>
<organism evidence="2 3">
    <name type="scientific">Digitaria exilis</name>
    <dbReference type="NCBI Taxonomy" id="1010633"/>
    <lineage>
        <taxon>Eukaryota</taxon>
        <taxon>Viridiplantae</taxon>
        <taxon>Streptophyta</taxon>
        <taxon>Embryophyta</taxon>
        <taxon>Tracheophyta</taxon>
        <taxon>Spermatophyta</taxon>
        <taxon>Magnoliopsida</taxon>
        <taxon>Liliopsida</taxon>
        <taxon>Poales</taxon>
        <taxon>Poaceae</taxon>
        <taxon>PACMAD clade</taxon>
        <taxon>Panicoideae</taxon>
        <taxon>Panicodae</taxon>
        <taxon>Paniceae</taxon>
        <taxon>Anthephorinae</taxon>
        <taxon>Digitaria</taxon>
    </lineage>
</organism>
<evidence type="ECO:0000313" key="2">
    <source>
        <dbReference type="EMBL" id="KAF8701303.1"/>
    </source>
</evidence>
<sequence>MATGGGDAPSLDADVDMADLASLDAPAASSVAAAGAPRFRPRGKGKPRPKPEAPKPKPVAVPKLEPDPEPQPVSVSEPEPEAVPQAPPEDGRVDAMEVDGAGDAACLGERAEENVEEDFVVREIDVYYTSKPFDDDTKLYIMQYPLRPCWRPYELNEICEEVRVKPLSSEVEVDLSVNTQSENYDQEARLRLTKQTLSSSKADDVSDYAVGVLKGNLVHLNHIDAVVQLRPSMSHAISGRAYTRQALQSQETNVGASGSKAPSRKGDDCLEDSKDHAEDTEPWISLTYEPAGSNIATKYHDKMMSNEGGHIDFTMNNSDYVMSLCPGGSTSSKHINKCQAIRKMLSLPLEERLKKWFTEVSEVNQFDALKHLAPTYSEEEILKVLPEYAYLVRGLWVCKSSLLFDDGYASKRDRVLLEFTKRESIPANILDSWIRLDDPRRKRILFPLCKRRGILKDYKFISADLSFVKCYPHIIIEQECAWSTREMTICESLEMRNTVARKTKNSTRPNVASKGPHPNTSRGRDGPAQGSDDLMQSVLGTVFTANKVRSTQAVVRDLRQLAAKYASDRKDEQKMQALSNAAKSCASLPHDELRKKICDVAVEVHDVFVAKHELKFSLRNVFILLFRRKEPNATLTKQEILAAAAERLRREVTEREYHQVWNEITHCSIMLLINRKTQVSLPDALQFGT</sequence>
<feature type="compositionally biased region" description="Basic and acidic residues" evidence="1">
    <location>
        <begin position="264"/>
        <end position="279"/>
    </location>
</feature>
<dbReference type="AlphaFoldDB" id="A0A835EMS4"/>
<protein>
    <recommendedName>
        <fullName evidence="4">DNA-directed RNA polymerase III subunit RPC5</fullName>
    </recommendedName>
</protein>
<dbReference type="EMBL" id="JACEFO010001809">
    <property type="protein sequence ID" value="KAF8701303.1"/>
    <property type="molecule type" value="Genomic_DNA"/>
</dbReference>
<dbReference type="PANTHER" id="PTHR12069:SF0">
    <property type="entry name" value="DNA-DIRECTED RNA POLYMERASE III SUBUNIT RPC5"/>
    <property type="match status" value="1"/>
</dbReference>
<feature type="compositionally biased region" description="Low complexity" evidence="1">
    <location>
        <begin position="25"/>
        <end position="38"/>
    </location>
</feature>
<feature type="compositionally biased region" description="Basic residues" evidence="1">
    <location>
        <begin position="39"/>
        <end position="48"/>
    </location>
</feature>
<keyword evidence="3" id="KW-1185">Reference proteome</keyword>
<dbReference type="GO" id="GO:0005666">
    <property type="term" value="C:RNA polymerase III complex"/>
    <property type="evidence" value="ECO:0007669"/>
    <property type="project" value="TreeGrafter"/>
</dbReference>
<comment type="caution">
    <text evidence="2">The sequence shown here is derived from an EMBL/GenBank/DDBJ whole genome shotgun (WGS) entry which is preliminary data.</text>
</comment>
<dbReference type="OrthoDB" id="340681at2759"/>
<dbReference type="PANTHER" id="PTHR12069">
    <property type="entry name" value="DNA-DIRECTED RNA POLYMERASES III 80 KDA POLYPEPTIDE RNA POLYMERASE III SUBUNIT 5"/>
    <property type="match status" value="1"/>
</dbReference>
<dbReference type="Proteomes" id="UP000636709">
    <property type="component" value="Unassembled WGS sequence"/>
</dbReference>
<feature type="region of interest" description="Disordered" evidence="1">
    <location>
        <begin position="500"/>
        <end position="531"/>
    </location>
</feature>
<feature type="region of interest" description="Disordered" evidence="1">
    <location>
        <begin position="249"/>
        <end position="280"/>
    </location>
</feature>